<dbReference type="InterPro" id="IPR015943">
    <property type="entry name" value="WD40/YVTN_repeat-like_dom_sf"/>
</dbReference>
<keyword evidence="1" id="KW-0966">Cell projection</keyword>
<evidence type="ECO:0000313" key="1">
    <source>
        <dbReference type="EMBL" id="KFE70275.1"/>
    </source>
</evidence>
<keyword evidence="2" id="KW-1185">Reference proteome</keyword>
<dbReference type="NCBIfam" id="TIGR04534">
    <property type="entry name" value="ELWxxDGT_rpt"/>
    <property type="match status" value="3"/>
</dbReference>
<gene>
    <name evidence="1" type="ORF">DB31_5317</name>
</gene>
<accession>A0A085WRG2</accession>
<evidence type="ECO:0000313" key="2">
    <source>
        <dbReference type="Proteomes" id="UP000028725"/>
    </source>
</evidence>
<dbReference type="SUPFAM" id="SSF63825">
    <property type="entry name" value="YWTD domain"/>
    <property type="match status" value="1"/>
</dbReference>
<dbReference type="AlphaFoldDB" id="A0A085WRG2"/>
<keyword evidence="1" id="KW-0282">Flagellum</keyword>
<dbReference type="InterPro" id="IPR030916">
    <property type="entry name" value="ELWxxDGT_rpt"/>
</dbReference>
<dbReference type="Proteomes" id="UP000028725">
    <property type="component" value="Unassembled WGS sequence"/>
</dbReference>
<dbReference type="Gene3D" id="2.130.10.10">
    <property type="entry name" value="YVTN repeat-like/Quinoprotein amine dehydrogenase"/>
    <property type="match status" value="1"/>
</dbReference>
<sequence length="428" mass="46525">MVLDPGELVRAESGLIFSAYNGKGGLDLWKSIGPERAGTLRVKDFTPLLADLSPLEPTRVGTRVFFTAEAPEHGRELWVTDGTPEGTREVKDLWPGPIGSFPQSLFEFNGLLYFSAVDEKNGQELWRSDGTAEGTFLVEDLEPGVEGSSPQSLTLGGGGSLYFVVERGSYRVLMWSNGEAGAVELFRVDEMNTLESLTLVGRRLFFLTASMHDHMTELWMTDGGQPVLLKMFSEVHELATMGGRLYLSASSMEDPAGVELWRSDGTAAGTLRVKDLRLGAEASMPQSFTVLGRRIFFSADDGVHGRELWVSDGTAAGTQLFEDLLVGEMGSSPEVLTAIQGHLFFYANKEGSGRTPWMSDGTMEGTLPIEGPTAEAHTSEMQALPSGEFMRSGWNVFFTAEDGPRGQKLWALPFRPAGRCPIATPPAP</sequence>
<proteinExistence type="predicted"/>
<dbReference type="EMBL" id="JMCB01000003">
    <property type="protein sequence ID" value="KFE70275.1"/>
    <property type="molecule type" value="Genomic_DNA"/>
</dbReference>
<dbReference type="STRING" id="394096.DB31_5317"/>
<protein>
    <submittedName>
        <fullName evidence="1">Flagellar hook-length control protein FliK</fullName>
    </submittedName>
</protein>
<dbReference type="PATRIC" id="fig|394096.3.peg.1796"/>
<name>A0A085WRG2_9BACT</name>
<comment type="caution">
    <text evidence="1">The sequence shown here is derived from an EMBL/GenBank/DDBJ whole genome shotgun (WGS) entry which is preliminary data.</text>
</comment>
<reference evidence="1 2" key="1">
    <citation type="submission" date="2014-04" db="EMBL/GenBank/DDBJ databases">
        <title>Genome assembly of Hyalangium minutum DSM 14724.</title>
        <authorList>
            <person name="Sharma G."/>
            <person name="Subramanian S."/>
        </authorList>
    </citation>
    <scope>NUCLEOTIDE SEQUENCE [LARGE SCALE GENOMIC DNA]</scope>
    <source>
        <strain evidence="1 2">DSM 14724</strain>
    </source>
</reference>
<keyword evidence="1" id="KW-0969">Cilium</keyword>
<organism evidence="1 2">
    <name type="scientific">Hyalangium minutum</name>
    <dbReference type="NCBI Taxonomy" id="394096"/>
    <lineage>
        <taxon>Bacteria</taxon>
        <taxon>Pseudomonadati</taxon>
        <taxon>Myxococcota</taxon>
        <taxon>Myxococcia</taxon>
        <taxon>Myxococcales</taxon>
        <taxon>Cystobacterineae</taxon>
        <taxon>Archangiaceae</taxon>
        <taxon>Hyalangium</taxon>
    </lineage>
</organism>